<name>A0A2T0PX16_9ACTN</name>
<accession>A0A2T0PX16</accession>
<organism evidence="1 2">
    <name type="scientific">Allonocardiopsis opalescens</name>
    <dbReference type="NCBI Taxonomy" id="1144618"/>
    <lineage>
        <taxon>Bacteria</taxon>
        <taxon>Bacillati</taxon>
        <taxon>Actinomycetota</taxon>
        <taxon>Actinomycetes</taxon>
        <taxon>Streptosporangiales</taxon>
        <taxon>Allonocardiopsis</taxon>
    </lineage>
</organism>
<reference evidence="1 2" key="1">
    <citation type="submission" date="2018-03" db="EMBL/GenBank/DDBJ databases">
        <title>Genomic Encyclopedia of Archaeal and Bacterial Type Strains, Phase II (KMG-II): from individual species to whole genera.</title>
        <authorList>
            <person name="Goeker M."/>
        </authorList>
    </citation>
    <scope>NUCLEOTIDE SEQUENCE [LARGE SCALE GENOMIC DNA]</scope>
    <source>
        <strain evidence="1 2">DSM 45601</strain>
    </source>
</reference>
<evidence type="ECO:0000313" key="1">
    <source>
        <dbReference type="EMBL" id="PRX96072.1"/>
    </source>
</evidence>
<dbReference type="Pfam" id="PF05960">
    <property type="entry name" value="DUF885"/>
    <property type="match status" value="1"/>
</dbReference>
<dbReference type="InterPro" id="IPR010281">
    <property type="entry name" value="DUF885"/>
</dbReference>
<dbReference type="AlphaFoldDB" id="A0A2T0PX16"/>
<sequence>MTDTPEPHADPSSGGEHAAMVARFRQVAGQVLGELMRADPAWATSLGDHRFDDRLADFSPDGTAERAHVLVDALGALDEIDDAVLSAPDRVDLDILRSRVAADLWRLTELRPHEWDPLAHLPGDALYGLIVRDALPPADRLVALAERFRAVPGALATARATLHGMPRVHVETAITRVRGTLAMLGAELDALVEREPRLRAETEAARATAADALDEHLRWLEGQVEQAAGDSRLGTRDYAAQLWYTLDSELSPDALLTRAESDLIAVEEELTEAAAEYAGRRLAPDEVRGVLDGLAADAPSGADTVLPLCREALADATRRITELDLVTIPDEQEIAVGPMPEAHRGVATAYCDPPGPLESAPPGGGRVPMLVAVAPPPDDWPAERAASYYREYNGHLLRDTMVHEAMPGHAVQLGHAARYRGATPVRAALRNGAFVEGWAVYAEELVDRHGWCEDRRTALAFRLMRLKMLLRSTINAILDVRVHCFELTEAEAMELMIQRGHQEEAAAVGKWRRALLTSAQLATYYVGHREVRGIAAELRAARPSAAQREIHDAMLAHGSPPTRHLRGLLGLDQP</sequence>
<dbReference type="EMBL" id="PVZC01000008">
    <property type="protein sequence ID" value="PRX96072.1"/>
    <property type="molecule type" value="Genomic_DNA"/>
</dbReference>
<protein>
    <submittedName>
        <fullName evidence="1">Uncharacterized protein (DUF885 family)</fullName>
    </submittedName>
</protein>
<keyword evidence="2" id="KW-1185">Reference proteome</keyword>
<dbReference type="PANTHER" id="PTHR33361:SF15">
    <property type="entry name" value="DUF885 FAMILY LIPOPROTEIN"/>
    <property type="match status" value="1"/>
</dbReference>
<dbReference type="Proteomes" id="UP000237846">
    <property type="component" value="Unassembled WGS sequence"/>
</dbReference>
<evidence type="ECO:0000313" key="2">
    <source>
        <dbReference type="Proteomes" id="UP000237846"/>
    </source>
</evidence>
<comment type="caution">
    <text evidence="1">The sequence shown here is derived from an EMBL/GenBank/DDBJ whole genome shotgun (WGS) entry which is preliminary data.</text>
</comment>
<proteinExistence type="predicted"/>
<dbReference type="PANTHER" id="PTHR33361">
    <property type="entry name" value="GLR0591 PROTEIN"/>
    <property type="match status" value="1"/>
</dbReference>
<dbReference type="RefSeq" id="WP_425428115.1">
    <property type="nucleotide sequence ID" value="NZ_PVZC01000008.1"/>
</dbReference>
<gene>
    <name evidence="1" type="ORF">CLV72_10876</name>
</gene>